<evidence type="ECO:0000313" key="2">
    <source>
        <dbReference type="EMBL" id="KIA95229.1"/>
    </source>
</evidence>
<sequence length="1405" mass="155393">MKEIKLLLLAFICVVNFNQLAAQDIHQTSTLVLPTSPATSYIVEPGKNVKISSSTAVVLGDGVHLKEGATVRVFIGNTPTVIPAPNNPALNLDMNWTSTKTYDEDGNVIAENKSFYDDRGTPLQSQVKSISTGHVLASQSLYDFQGRAVISTLAAPINNAGFSYRPDFVSNASGSKYNYTNFDGVKTNAPDPLGQGTIGSLGWYYSNNNTFEAYVPTTSFPYSRSAYYNDGSNSVKNSAGIGDELRMGKGHEISNASFPVLNELDFYSSVRAKYFSEAVIGNENSLKSKANQSFSIDQNGNIGMQVSDLSGKLLMYARADDNGVLTINNTAIIKNIEPEYKFTLTTASLIMGGNNPNAGGFGGGPNSFGVNSKYNVKIYRNGTLVFDGIGNEYVHPLTLNGGEYTIKSINPFTVSHNDGCSDCPGKIAESELSSIHYFQLFQAGNVSITGNYELYDMNTEGQVTAGFLPKGYYKVRALNGDVNISYTNKVSDVSFTFYNQLGQVVGNIAPEGVKLLLANGLNAYPKWENVPYSDVSEYNINGNLVAKTTVDGGRTEFIYRKDGQLRFSQNTEQLKTGRFSYTNFDRLSKPIESGEYYSANISFASVKDNDELIENISENGGLIGGVKKDQILIHYDISDQSHGLVDYSQDPTFLRTSVSWIENSNSKTWFNYNQFGKVKWIIKKINGLPAKTIDYTYNSKGNVETVDFQKNNPLERFIHYYEYDSDGRLENVYTSIDGATKLLQARYYYYLHGPVKRIELADELQGIDYTYTVDGMLKSINNPNAEADPGKDGIQNSFAPDVFAMTLDYYNGDYNRSGSGINNIALNSSKTWYSGNIAAQTWKSLKPSAVVSLYGNSINEPKMFTYEYNDRSQFSNNKFGAPNFSNNTFVEQINANREYGLNYDANGNIQNLVRTNQAGSQINFNYQYKINSNQLQKVDNYADYTYNDLGQMVAQQRINGQAFFVTYTSSGKVEAIYSDVNRTQKRLSFAYDEAGNRVVKTDHTQNITTYYIYDSSGNVLAVYDNNGSSQVQKEIMLYANSRIGVFNKVNQNYQYELTDNLGNVRELITRNKTVSGQADVIFSSDYYPFGSPLSLSAGNYRYGYQGQYAEIDNETGWNNFDFRMYDAQIGRWMSTDPYEEHHSPYLAMGNNPVTTVDPDGGCEKCPKHKPLQDGIKGVQLKDITIYGRKKVDNGSITTYKPNWAERWDNWNKDYQKFDTQGAFISKATYGLMNEFFIFASMLANGPNDVRDMRGFSLLEMHGAQGQVGAKAKALVNVLSTPAAFAEVGAAKAVNVPAGGVAFSKLETTAAHNLGFFVEEVAINNGVANVPITYMTSAKPSDLTIVFNALKTNGAKAIEVNSGPIINSGITERLLKAYETGNTFIGFKVTGTNNPDNLFILSKGLK</sequence>
<dbReference type="PANTHER" id="PTHR32305">
    <property type="match status" value="1"/>
</dbReference>
<accession>A0A0C1G508</accession>
<evidence type="ECO:0008006" key="4">
    <source>
        <dbReference type="Google" id="ProtNLM"/>
    </source>
</evidence>
<dbReference type="PANTHER" id="PTHR32305:SF15">
    <property type="entry name" value="PROTEIN RHSA-RELATED"/>
    <property type="match status" value="1"/>
</dbReference>
<dbReference type="NCBIfam" id="TIGR03696">
    <property type="entry name" value="Rhs_assc_core"/>
    <property type="match status" value="1"/>
</dbReference>
<dbReference type="OrthoDB" id="2972467at2"/>
<protein>
    <recommendedName>
        <fullName evidence="4">RHS repeat-associated core domain-containing protein</fullName>
    </recommendedName>
</protein>
<dbReference type="EMBL" id="JSYN01000006">
    <property type="protein sequence ID" value="KIA95229.1"/>
    <property type="molecule type" value="Genomic_DNA"/>
</dbReference>
<name>A0A0C1G508_9SPHI</name>
<gene>
    <name evidence="2" type="ORF">OC25_07915</name>
</gene>
<dbReference type="InterPro" id="IPR050708">
    <property type="entry name" value="T6SS_VgrG/RHS"/>
</dbReference>
<reference evidence="2 3" key="1">
    <citation type="submission" date="2014-10" db="EMBL/GenBank/DDBJ databases">
        <title>Pedobacter Kyungheensis.</title>
        <authorList>
            <person name="Anderson B.M."/>
            <person name="Newman J.D."/>
        </authorList>
    </citation>
    <scope>NUCLEOTIDE SEQUENCE [LARGE SCALE GENOMIC DNA]</scope>
    <source>
        <strain evidence="2 3">KACC 16221</strain>
    </source>
</reference>
<evidence type="ECO:0000256" key="1">
    <source>
        <dbReference type="SAM" id="SignalP"/>
    </source>
</evidence>
<organism evidence="2 3">
    <name type="scientific">Pedobacter kyungheensis</name>
    <dbReference type="NCBI Taxonomy" id="1069985"/>
    <lineage>
        <taxon>Bacteria</taxon>
        <taxon>Pseudomonadati</taxon>
        <taxon>Bacteroidota</taxon>
        <taxon>Sphingobacteriia</taxon>
        <taxon>Sphingobacteriales</taxon>
        <taxon>Sphingobacteriaceae</taxon>
        <taxon>Pedobacter</taxon>
    </lineage>
</organism>
<dbReference type="Gene3D" id="2.180.10.10">
    <property type="entry name" value="RHS repeat-associated core"/>
    <property type="match status" value="1"/>
</dbReference>
<keyword evidence="3" id="KW-1185">Reference proteome</keyword>
<feature type="signal peptide" evidence="1">
    <location>
        <begin position="1"/>
        <end position="21"/>
    </location>
</feature>
<keyword evidence="1" id="KW-0732">Signal</keyword>
<feature type="chain" id="PRO_5002150478" description="RHS repeat-associated core domain-containing protein" evidence="1">
    <location>
        <begin position="22"/>
        <end position="1405"/>
    </location>
</feature>
<dbReference type="Proteomes" id="UP000031246">
    <property type="component" value="Unassembled WGS sequence"/>
</dbReference>
<dbReference type="InterPro" id="IPR022385">
    <property type="entry name" value="Rhs_assc_core"/>
</dbReference>
<proteinExistence type="predicted"/>
<dbReference type="RefSeq" id="WP_039473868.1">
    <property type="nucleotide sequence ID" value="NZ_JSYN01000006.1"/>
</dbReference>
<evidence type="ECO:0000313" key="3">
    <source>
        <dbReference type="Proteomes" id="UP000031246"/>
    </source>
</evidence>
<comment type="caution">
    <text evidence="2">The sequence shown here is derived from an EMBL/GenBank/DDBJ whole genome shotgun (WGS) entry which is preliminary data.</text>
</comment>